<dbReference type="EMBL" id="NCKW01005113">
    <property type="protein sequence ID" value="POM73491.1"/>
    <property type="molecule type" value="Genomic_DNA"/>
</dbReference>
<dbReference type="Gene3D" id="1.10.10.60">
    <property type="entry name" value="Homeodomain-like"/>
    <property type="match status" value="1"/>
</dbReference>
<keyword evidence="2" id="KW-1185">Reference proteome</keyword>
<name>A0A2P4Y6Q5_9STRA</name>
<dbReference type="Proteomes" id="UP000237271">
    <property type="component" value="Unassembled WGS sequence"/>
</dbReference>
<dbReference type="Gene3D" id="3.30.420.10">
    <property type="entry name" value="Ribonuclease H-like superfamily/Ribonuclease H"/>
    <property type="match status" value="1"/>
</dbReference>
<dbReference type="InterPro" id="IPR036397">
    <property type="entry name" value="RNaseH_sf"/>
</dbReference>
<protein>
    <submittedName>
        <fullName evidence="1">Protein T04A11.11 putative</fullName>
    </submittedName>
</protein>
<evidence type="ECO:0000313" key="2">
    <source>
        <dbReference type="Proteomes" id="UP000237271"/>
    </source>
</evidence>
<dbReference type="AlphaFoldDB" id="A0A2P4Y6Q5"/>
<dbReference type="InterPro" id="IPR052338">
    <property type="entry name" value="Transposase_5"/>
</dbReference>
<dbReference type="PANTHER" id="PTHR23022:SF129">
    <property type="entry name" value="TRANSPOSABLE ELEMENT TC3 TRANSPOSASE"/>
    <property type="match status" value="1"/>
</dbReference>
<comment type="caution">
    <text evidence="1">The sequence shown here is derived from an EMBL/GenBank/DDBJ whole genome shotgun (WGS) entry which is preliminary data.</text>
</comment>
<gene>
    <name evidence="1" type="ORF">PHPALM_9660</name>
</gene>
<evidence type="ECO:0000313" key="1">
    <source>
        <dbReference type="EMBL" id="POM73491.1"/>
    </source>
</evidence>
<reference evidence="1 2" key="1">
    <citation type="journal article" date="2017" name="Genome Biol. Evol.">
        <title>Phytophthora megakarya and P. palmivora, closely related causal agents of cacao black pod rot, underwent increases in genome sizes and gene numbers by different mechanisms.</title>
        <authorList>
            <person name="Ali S.S."/>
            <person name="Shao J."/>
            <person name="Lary D.J."/>
            <person name="Kronmiller B."/>
            <person name="Shen D."/>
            <person name="Strem M.D."/>
            <person name="Amoako-Attah I."/>
            <person name="Akrofi A.Y."/>
            <person name="Begoude B.A."/>
            <person name="Ten Hoopen G.M."/>
            <person name="Coulibaly K."/>
            <person name="Kebe B.I."/>
            <person name="Melnick R.L."/>
            <person name="Guiltinan M.J."/>
            <person name="Tyler B.M."/>
            <person name="Meinhardt L.W."/>
            <person name="Bailey B.A."/>
        </authorList>
    </citation>
    <scope>NUCLEOTIDE SEQUENCE [LARGE SCALE GENOMIC DNA]</scope>
    <source>
        <strain evidence="2">sbr112.9</strain>
    </source>
</reference>
<organism evidence="1 2">
    <name type="scientific">Phytophthora palmivora</name>
    <dbReference type="NCBI Taxonomy" id="4796"/>
    <lineage>
        <taxon>Eukaryota</taxon>
        <taxon>Sar</taxon>
        <taxon>Stramenopiles</taxon>
        <taxon>Oomycota</taxon>
        <taxon>Peronosporomycetes</taxon>
        <taxon>Peronosporales</taxon>
        <taxon>Peronosporaceae</taxon>
        <taxon>Phytophthora</taxon>
    </lineage>
</organism>
<dbReference type="OrthoDB" id="114024at2759"/>
<accession>A0A2P4Y6Q5</accession>
<feature type="non-terminal residue" evidence="1">
    <location>
        <position position="208"/>
    </location>
</feature>
<dbReference type="GO" id="GO:0003676">
    <property type="term" value="F:nucleic acid binding"/>
    <property type="evidence" value="ECO:0007669"/>
    <property type="project" value="InterPro"/>
</dbReference>
<sequence>MGRRASLTDEEKVRVKGLYEAGFSEREIERRVDRTRTVAVAHSGQGRLLGAPALSLSASVRTIQRVLADVDWLIYTKMDNTLPLSAEDKVAREEWAWARIFNTDCCGPWDSIVFSDEKKWNLDGPDGFQTYWRDIRRPPRQTKRRQAGGESVMVWAGFSAAGKTKLAVLYGKQNSDDYVYTLSEYLLPFAHLHHGTDFVFQHDGASIH</sequence>
<dbReference type="PANTHER" id="PTHR23022">
    <property type="entry name" value="TRANSPOSABLE ELEMENT-RELATED"/>
    <property type="match status" value="1"/>
</dbReference>
<proteinExistence type="predicted"/>